<keyword evidence="4 5" id="KW-0653">Protein transport</keyword>
<feature type="domain" description="VPS28 N-terminal" evidence="8">
    <location>
        <begin position="1"/>
        <end position="123"/>
    </location>
</feature>
<dbReference type="SUPFAM" id="SSF140111">
    <property type="entry name" value="Endosomal sorting complex assembly domain"/>
    <property type="match status" value="1"/>
</dbReference>
<evidence type="ECO:0000259" key="8">
    <source>
        <dbReference type="PROSITE" id="PS51313"/>
    </source>
</evidence>
<dbReference type="GO" id="GO:0000813">
    <property type="term" value="C:ESCRT I complex"/>
    <property type="evidence" value="ECO:0007669"/>
    <property type="project" value="UniProtKB-UniRule"/>
</dbReference>
<dbReference type="Proteomes" id="UP001214603">
    <property type="component" value="Chromosome 2"/>
</dbReference>
<dbReference type="Gene3D" id="1.20.120.1130">
    <property type="match status" value="1"/>
</dbReference>
<keyword evidence="10" id="KW-1185">Reference proteome</keyword>
<accession>A0AAF0E0D4</accession>
<evidence type="ECO:0000259" key="7">
    <source>
        <dbReference type="PROSITE" id="PS51310"/>
    </source>
</evidence>
<evidence type="ECO:0000256" key="3">
    <source>
        <dbReference type="ARBA" id="ARBA00022753"/>
    </source>
</evidence>
<dbReference type="PANTHER" id="PTHR12937">
    <property type="entry name" value="VACUOLAR PROTEIN SORTING 28, ISOFORM 2 VPS28"/>
    <property type="match status" value="1"/>
</dbReference>
<comment type="similarity">
    <text evidence="5 6">Belongs to the VPS28 family.</text>
</comment>
<dbReference type="EMBL" id="CP119935">
    <property type="protein sequence ID" value="WFD02857.1"/>
    <property type="molecule type" value="Genomic_DNA"/>
</dbReference>
<evidence type="ECO:0000313" key="10">
    <source>
        <dbReference type="Proteomes" id="UP001214603"/>
    </source>
</evidence>
<dbReference type="InterPro" id="IPR007143">
    <property type="entry name" value="Vps28"/>
</dbReference>
<proteinExistence type="inferred from homology"/>
<sequence length="228" mass="25779">MNVFEVRACLTQEQRLYHTSQERQNYESMATLFSLISCLDYLERAYVRGAVREEEYTPACARLLGQYKTVMKLISDPSTPEHFRFGDVGAFMAYYDVRAALTQMDYPAAAHRLALGVPATVEHASGEANPATRAQLIAETTQNFITLMDALKLKMRAKDQLHPLLSDLLSAYTKLGAEAGESRAKLLHWLIALNRLSASEEVSEMDAREMLFDVEHAYTTWFKSLQSI</sequence>
<comment type="subcellular location">
    <subcellularLocation>
        <location evidence="1">Late endosome membrane</location>
        <topology evidence="1">Peripheral membrane protein</topology>
    </subcellularLocation>
</comment>
<comment type="function">
    <text evidence="5">Component of the ESCRT-I complex (endosomal sorting complex required for transport I), a regulator of vesicular trafficking process.</text>
</comment>
<evidence type="ECO:0000256" key="4">
    <source>
        <dbReference type="ARBA" id="ARBA00022927"/>
    </source>
</evidence>
<gene>
    <name evidence="9" type="primary">VPS28</name>
    <name evidence="9" type="ORF">MOBT1_001544</name>
</gene>
<dbReference type="InterPro" id="IPR037202">
    <property type="entry name" value="ESCRT_assembly_dom"/>
</dbReference>
<dbReference type="PANTHER" id="PTHR12937:SF0">
    <property type="entry name" value="VACUOLAR PROTEIN SORTING-ASSOCIATED PROTEIN 28 HOMOLOG"/>
    <property type="match status" value="1"/>
</dbReference>
<dbReference type="FunFam" id="1.20.120.1130:FF:000001">
    <property type="entry name" value="Vacuolar protein sorting-associated protein 28 homolog"/>
    <property type="match status" value="1"/>
</dbReference>
<dbReference type="InterPro" id="IPR017899">
    <property type="entry name" value="VPS28_C"/>
</dbReference>
<dbReference type="InterPro" id="IPR037206">
    <property type="entry name" value="VPS28_C_sf"/>
</dbReference>
<protein>
    <recommendedName>
        <fullName evidence="5">Vacuolar protein sorting-associated protein 28</fullName>
    </recommendedName>
    <alternativeName>
        <fullName evidence="5">ESCRT-I complex subunit VPS28</fullName>
    </alternativeName>
</protein>
<evidence type="ECO:0000256" key="2">
    <source>
        <dbReference type="ARBA" id="ARBA00022448"/>
    </source>
</evidence>
<keyword evidence="3 5" id="KW-0967">Endosome</keyword>
<dbReference type="GO" id="GO:0044877">
    <property type="term" value="F:protein-containing complex binding"/>
    <property type="evidence" value="ECO:0007669"/>
    <property type="project" value="TreeGrafter"/>
</dbReference>
<dbReference type="Gene3D" id="1.20.1440.200">
    <property type="match status" value="1"/>
</dbReference>
<evidence type="ECO:0000256" key="1">
    <source>
        <dbReference type="ARBA" id="ARBA00004633"/>
    </source>
</evidence>
<dbReference type="PIRSF" id="PIRSF017535">
    <property type="entry name" value="VPS28"/>
    <property type="match status" value="1"/>
</dbReference>
<dbReference type="Pfam" id="PF03997">
    <property type="entry name" value="VPS28"/>
    <property type="match status" value="1"/>
</dbReference>
<organism evidence="9 10">
    <name type="scientific">Malassezia obtusa</name>
    <dbReference type="NCBI Taxonomy" id="76774"/>
    <lineage>
        <taxon>Eukaryota</taxon>
        <taxon>Fungi</taxon>
        <taxon>Dikarya</taxon>
        <taxon>Basidiomycota</taxon>
        <taxon>Ustilaginomycotina</taxon>
        <taxon>Malasseziomycetes</taxon>
        <taxon>Malasseziales</taxon>
        <taxon>Malasseziaceae</taxon>
        <taxon>Malassezia</taxon>
    </lineage>
</organism>
<keyword evidence="2 5" id="KW-0813">Transport</keyword>
<dbReference type="PROSITE" id="PS51310">
    <property type="entry name" value="VPS28_C"/>
    <property type="match status" value="1"/>
</dbReference>
<evidence type="ECO:0000313" key="9">
    <source>
        <dbReference type="EMBL" id="WFD02857.1"/>
    </source>
</evidence>
<evidence type="ECO:0000256" key="5">
    <source>
        <dbReference type="PIRNR" id="PIRNR017535"/>
    </source>
</evidence>
<dbReference type="AlphaFoldDB" id="A0AAF0E0D4"/>
<evidence type="ECO:0000256" key="6">
    <source>
        <dbReference type="PROSITE-ProRule" id="PRU00642"/>
    </source>
</evidence>
<name>A0AAF0E0D4_9BASI</name>
<feature type="domain" description="VPS28 C-terminal" evidence="7">
    <location>
        <begin position="132"/>
        <end position="226"/>
    </location>
</feature>
<dbReference type="SUPFAM" id="SSF140427">
    <property type="entry name" value="VPS28 C-terminal domain-like"/>
    <property type="match status" value="1"/>
</dbReference>
<reference evidence="9" key="1">
    <citation type="submission" date="2023-03" db="EMBL/GenBank/DDBJ databases">
        <title>Mating type loci evolution in Malassezia.</title>
        <authorList>
            <person name="Coelho M.A."/>
        </authorList>
    </citation>
    <scope>NUCLEOTIDE SEQUENCE</scope>
    <source>
        <strain evidence="9">CBS 7876</strain>
    </source>
</reference>
<dbReference type="InterPro" id="IPR038358">
    <property type="entry name" value="VPS28_N_sf"/>
</dbReference>
<dbReference type="GO" id="GO:0031902">
    <property type="term" value="C:late endosome membrane"/>
    <property type="evidence" value="ECO:0007669"/>
    <property type="project" value="UniProtKB-SubCell"/>
</dbReference>
<dbReference type="GO" id="GO:0043328">
    <property type="term" value="P:protein transport to vacuole involved in ubiquitin-dependent protein catabolic process via the multivesicular body sorting pathway"/>
    <property type="evidence" value="ECO:0007669"/>
    <property type="project" value="TreeGrafter"/>
</dbReference>
<dbReference type="InterPro" id="IPR017898">
    <property type="entry name" value="VPS28_N"/>
</dbReference>
<dbReference type="PROSITE" id="PS51313">
    <property type="entry name" value="VPS28_N"/>
    <property type="match status" value="1"/>
</dbReference>